<feature type="transmembrane region" description="Helical" evidence="6">
    <location>
        <begin position="259"/>
        <end position="281"/>
    </location>
</feature>
<reference evidence="7" key="1">
    <citation type="submission" date="2021-02" db="EMBL/GenBank/DDBJ databases">
        <authorList>
            <person name="Nowell W R."/>
        </authorList>
    </citation>
    <scope>NUCLEOTIDE SEQUENCE</scope>
</reference>
<evidence type="ECO:0000256" key="6">
    <source>
        <dbReference type="SAM" id="Phobius"/>
    </source>
</evidence>
<dbReference type="PANTHER" id="PTHR10283">
    <property type="entry name" value="SOLUTE CARRIER FAMILY 13 MEMBER"/>
    <property type="match status" value="1"/>
</dbReference>
<evidence type="ECO:0000256" key="4">
    <source>
        <dbReference type="ARBA" id="ARBA00022989"/>
    </source>
</evidence>
<dbReference type="EMBL" id="CAJNOQ010001956">
    <property type="protein sequence ID" value="CAF0929686.1"/>
    <property type="molecule type" value="Genomic_DNA"/>
</dbReference>
<keyword evidence="11" id="KW-1185">Reference proteome</keyword>
<dbReference type="Pfam" id="PF00939">
    <property type="entry name" value="Na_sulph_symp"/>
    <property type="match status" value="1"/>
</dbReference>
<evidence type="ECO:0000256" key="1">
    <source>
        <dbReference type="ARBA" id="ARBA00004141"/>
    </source>
</evidence>
<comment type="similarity">
    <text evidence="2">Belongs to the SLC13A/DASS transporter (TC 2.A.47) family. NADC subfamily.</text>
</comment>
<feature type="transmembrane region" description="Helical" evidence="6">
    <location>
        <begin position="448"/>
        <end position="465"/>
    </location>
</feature>
<dbReference type="OrthoDB" id="6493944at2759"/>
<feature type="transmembrane region" description="Helical" evidence="6">
    <location>
        <begin position="220"/>
        <end position="239"/>
    </location>
</feature>
<comment type="subcellular location">
    <subcellularLocation>
        <location evidence="1">Membrane</location>
        <topology evidence="1">Multi-pass membrane protein</topology>
    </subcellularLocation>
</comment>
<keyword evidence="4 6" id="KW-1133">Transmembrane helix</keyword>
<keyword evidence="5 6" id="KW-0472">Membrane</keyword>
<evidence type="ECO:0000256" key="5">
    <source>
        <dbReference type="ARBA" id="ARBA00023136"/>
    </source>
</evidence>
<accession>A0A814BM08</accession>
<evidence type="ECO:0000313" key="11">
    <source>
        <dbReference type="Proteomes" id="UP000663829"/>
    </source>
</evidence>
<dbReference type="EMBL" id="CAJOBC010001955">
    <property type="protein sequence ID" value="CAF3707772.1"/>
    <property type="molecule type" value="Genomic_DNA"/>
</dbReference>
<keyword evidence="3 6" id="KW-0812">Transmembrane</keyword>
<dbReference type="EMBL" id="CAJNOK010010821">
    <property type="protein sequence ID" value="CAF1125497.1"/>
    <property type="molecule type" value="Genomic_DNA"/>
</dbReference>
<feature type="transmembrane region" description="Helical" evidence="6">
    <location>
        <begin position="419"/>
        <end position="442"/>
    </location>
</feature>
<dbReference type="Proteomes" id="UP000681722">
    <property type="component" value="Unassembled WGS sequence"/>
</dbReference>
<evidence type="ECO:0000313" key="8">
    <source>
        <dbReference type="EMBL" id="CAF1125497.1"/>
    </source>
</evidence>
<sequence>MASPLSWIKRRWRLLIIILTPLILLPIPLLGNSIRARCGYIILLLTIYWVSEAMPYAVTSLLPLAFFPMAGVLKADRVGSAYFKDITTLFVGSMTLAYAMEHVSLHKRVALLVLSVVGSSTKWTMAGLMCVTAFLSMWINNSAATSVMIPAAIAIINELQTHQENYAKDKELNNNTEIMPQHVETYYIYRPLAKQSLSKKLSNDKDQKSNEVDYERLKTGFLIAVAYSAAVGGLATLVGTGPNIFVKGFVDDYYTTGPFVFQITFANFLLYALPIGIIILIQWKTDPKVLEAQAHLKNVLKQQYKELGSLNWKEANIAVLFIVIVVLWITKDFSNTPGWDILFREKYVTDGTAALLIGFLPLIIPDSNPFQTDWKYNPILQWSVLSKMFPWGVFMLQGAGLSIADAFKESGLSDTIAELLQFVTGAPQTLIIFIVIIISALFTEFTSNLAAASILFPILASIAKISNIHPAYLILPCAMSVSLSFMLPIATPPNAMIFSGGNVRIIDMNQYKTKSDARLSTYA</sequence>
<evidence type="ECO:0000313" key="10">
    <source>
        <dbReference type="EMBL" id="CAF3903124.1"/>
    </source>
</evidence>
<feature type="transmembrane region" description="Helical" evidence="6">
    <location>
        <begin position="81"/>
        <end position="100"/>
    </location>
</feature>
<evidence type="ECO:0000256" key="3">
    <source>
        <dbReference type="ARBA" id="ARBA00022692"/>
    </source>
</evidence>
<comment type="caution">
    <text evidence="7">The sequence shown here is derived from an EMBL/GenBank/DDBJ whole genome shotgun (WGS) entry which is preliminary data.</text>
</comment>
<dbReference type="EMBL" id="CAJOBA010019284">
    <property type="protein sequence ID" value="CAF3903124.1"/>
    <property type="molecule type" value="Genomic_DNA"/>
</dbReference>
<dbReference type="InterPro" id="IPR001898">
    <property type="entry name" value="SLC13A/DASS"/>
</dbReference>
<evidence type="ECO:0000313" key="9">
    <source>
        <dbReference type="EMBL" id="CAF3707772.1"/>
    </source>
</evidence>
<dbReference type="AlphaFoldDB" id="A0A814BM08"/>
<gene>
    <name evidence="7" type="ORF">GPM918_LOCUS10113</name>
    <name evidence="8" type="ORF">OVA965_LOCUS20389</name>
    <name evidence="9" type="ORF">SRO942_LOCUS10110</name>
    <name evidence="10" type="ORF">TMI583_LOCUS20754</name>
</gene>
<protein>
    <submittedName>
        <fullName evidence="7">Uncharacterized protein</fullName>
    </submittedName>
</protein>
<dbReference type="GO" id="GO:0005886">
    <property type="term" value="C:plasma membrane"/>
    <property type="evidence" value="ECO:0007669"/>
    <property type="project" value="TreeGrafter"/>
</dbReference>
<feature type="transmembrane region" description="Helical" evidence="6">
    <location>
        <begin position="12"/>
        <end position="34"/>
    </location>
</feature>
<dbReference type="Proteomes" id="UP000663829">
    <property type="component" value="Unassembled WGS sequence"/>
</dbReference>
<name>A0A814BM08_9BILA</name>
<dbReference type="Proteomes" id="UP000682733">
    <property type="component" value="Unassembled WGS sequence"/>
</dbReference>
<dbReference type="Proteomes" id="UP000677228">
    <property type="component" value="Unassembled WGS sequence"/>
</dbReference>
<proteinExistence type="inferred from homology"/>
<feature type="transmembrane region" description="Helical" evidence="6">
    <location>
        <begin position="40"/>
        <end position="69"/>
    </location>
</feature>
<organism evidence="7 11">
    <name type="scientific">Didymodactylos carnosus</name>
    <dbReference type="NCBI Taxonomy" id="1234261"/>
    <lineage>
        <taxon>Eukaryota</taxon>
        <taxon>Metazoa</taxon>
        <taxon>Spiralia</taxon>
        <taxon>Gnathifera</taxon>
        <taxon>Rotifera</taxon>
        <taxon>Eurotatoria</taxon>
        <taxon>Bdelloidea</taxon>
        <taxon>Philodinida</taxon>
        <taxon>Philodinidae</taxon>
        <taxon>Didymodactylos</taxon>
    </lineage>
</organism>
<evidence type="ECO:0000313" key="7">
    <source>
        <dbReference type="EMBL" id="CAF0929686.1"/>
    </source>
</evidence>
<dbReference type="PANTHER" id="PTHR10283:SF82">
    <property type="entry name" value="SOLUTE CARRIER FAMILY 13 MEMBER 2"/>
    <property type="match status" value="1"/>
</dbReference>
<evidence type="ECO:0000256" key="2">
    <source>
        <dbReference type="ARBA" id="ARBA00006772"/>
    </source>
</evidence>
<dbReference type="GO" id="GO:0015556">
    <property type="term" value="F:C4-dicarboxylate transmembrane transporter activity"/>
    <property type="evidence" value="ECO:0007669"/>
    <property type="project" value="UniProtKB-ARBA"/>
</dbReference>
<feature type="transmembrane region" description="Helical" evidence="6">
    <location>
        <begin position="310"/>
        <end position="329"/>
    </location>
</feature>
<dbReference type="GO" id="GO:0005310">
    <property type="term" value="F:dicarboxylic acid transmembrane transporter activity"/>
    <property type="evidence" value="ECO:0007669"/>
    <property type="project" value="UniProtKB-ARBA"/>
</dbReference>